<accession>A0A2M7VB74</accession>
<organism evidence="1 2">
    <name type="scientific">Candidatus Magasanikbacteria bacterium CG_4_10_14_0_2_um_filter_33_14</name>
    <dbReference type="NCBI Taxonomy" id="1974636"/>
    <lineage>
        <taxon>Bacteria</taxon>
        <taxon>Candidatus Magasanikiibacteriota</taxon>
    </lineage>
</organism>
<dbReference type="InterPro" id="IPR023214">
    <property type="entry name" value="HAD_sf"/>
</dbReference>
<comment type="caution">
    <text evidence="1">The sequence shown here is derived from an EMBL/GenBank/DDBJ whole genome shotgun (WGS) entry which is preliminary data.</text>
</comment>
<name>A0A2M7VB74_9BACT</name>
<evidence type="ECO:0008006" key="3">
    <source>
        <dbReference type="Google" id="ProtNLM"/>
    </source>
</evidence>
<dbReference type="SUPFAM" id="SSF56784">
    <property type="entry name" value="HAD-like"/>
    <property type="match status" value="1"/>
</dbReference>
<dbReference type="AlphaFoldDB" id="A0A2M7VB74"/>
<evidence type="ECO:0000313" key="2">
    <source>
        <dbReference type="Proteomes" id="UP000231453"/>
    </source>
</evidence>
<dbReference type="Proteomes" id="UP000231453">
    <property type="component" value="Unassembled WGS sequence"/>
</dbReference>
<gene>
    <name evidence="1" type="ORF">COX80_01995</name>
</gene>
<reference evidence="2" key="1">
    <citation type="submission" date="2017-09" db="EMBL/GenBank/DDBJ databases">
        <title>Depth-based differentiation of microbial function through sediment-hosted aquifers and enrichment of novel symbionts in the deep terrestrial subsurface.</title>
        <authorList>
            <person name="Probst A.J."/>
            <person name="Ladd B."/>
            <person name="Jarett J.K."/>
            <person name="Geller-Mcgrath D.E."/>
            <person name="Sieber C.M.K."/>
            <person name="Emerson J.B."/>
            <person name="Anantharaman K."/>
            <person name="Thomas B.C."/>
            <person name="Malmstrom R."/>
            <person name="Stieglmeier M."/>
            <person name="Klingl A."/>
            <person name="Woyke T."/>
            <person name="Ryan C.M."/>
            <person name="Banfield J.F."/>
        </authorList>
    </citation>
    <scope>NUCLEOTIDE SEQUENCE [LARGE SCALE GENOMIC DNA]</scope>
</reference>
<sequence length="211" mass="25576">MFIIDFDDTLFDTQNFKKELAYSLKNIGVDEKLFWQTYKEARMLPDRNFSYSFERHADILEKKNFNKKQILENLNEVKSKIKKFLFPDTKIFLEYLQSFHQELHLLSLGDKDFQEIKVNNCEIEKYFDQLFFLGKLKEMVVKEISEGRQQEKIFFIDDKIEEALQIKRFFPNMQIILKQSQNFSEEEYKKSGLKYFKTLTEIKEYVTSKLK</sequence>
<dbReference type="EMBL" id="PFPL01000032">
    <property type="protein sequence ID" value="PIZ96214.1"/>
    <property type="molecule type" value="Genomic_DNA"/>
</dbReference>
<evidence type="ECO:0000313" key="1">
    <source>
        <dbReference type="EMBL" id="PIZ96214.1"/>
    </source>
</evidence>
<dbReference type="Gene3D" id="3.40.50.1000">
    <property type="entry name" value="HAD superfamily/HAD-like"/>
    <property type="match status" value="1"/>
</dbReference>
<proteinExistence type="predicted"/>
<dbReference type="InterPro" id="IPR036412">
    <property type="entry name" value="HAD-like_sf"/>
</dbReference>
<protein>
    <recommendedName>
        <fullName evidence="3">HAD family hydrolase</fullName>
    </recommendedName>
</protein>